<dbReference type="EMBL" id="VUMN01000008">
    <property type="protein sequence ID" value="MSS58238.1"/>
    <property type="molecule type" value="Genomic_DNA"/>
</dbReference>
<accession>A0A7X2NSC6</accession>
<dbReference type="RefSeq" id="WP_154503924.1">
    <property type="nucleotide sequence ID" value="NZ_VUMN01000008.1"/>
</dbReference>
<evidence type="ECO:0000313" key="3">
    <source>
        <dbReference type="Proteomes" id="UP000461880"/>
    </source>
</evidence>
<organism evidence="2 3">
    <name type="scientific">Stecheria intestinalis</name>
    <dbReference type="NCBI Taxonomy" id="2606630"/>
    <lineage>
        <taxon>Bacteria</taxon>
        <taxon>Bacillati</taxon>
        <taxon>Bacillota</taxon>
        <taxon>Erysipelotrichia</taxon>
        <taxon>Erysipelotrichales</taxon>
        <taxon>Erysipelotrichaceae</taxon>
        <taxon>Stecheria</taxon>
    </lineage>
</organism>
<dbReference type="Proteomes" id="UP000461880">
    <property type="component" value="Unassembled WGS sequence"/>
</dbReference>
<dbReference type="AlphaFoldDB" id="A0A7X2NSC6"/>
<protein>
    <recommendedName>
        <fullName evidence="1">Cysteine-rich CPCC domain-containing protein</fullName>
    </recommendedName>
</protein>
<feature type="domain" description="Cysteine-rich CPCC" evidence="1">
    <location>
        <begin position="6"/>
        <end position="56"/>
    </location>
</feature>
<evidence type="ECO:0000313" key="2">
    <source>
        <dbReference type="EMBL" id="MSS58238.1"/>
    </source>
</evidence>
<gene>
    <name evidence="2" type="ORF">FYJ51_04890</name>
</gene>
<comment type="caution">
    <text evidence="2">The sequence shown here is derived from an EMBL/GenBank/DDBJ whole genome shotgun (WGS) entry which is preliminary data.</text>
</comment>
<keyword evidence="3" id="KW-1185">Reference proteome</keyword>
<dbReference type="InterPro" id="IPR025983">
    <property type="entry name" value="Cys_rich_CPCC"/>
</dbReference>
<reference evidence="2 3" key="1">
    <citation type="submission" date="2019-08" db="EMBL/GenBank/DDBJ databases">
        <title>In-depth cultivation of the pig gut microbiome towards novel bacterial diversity and tailored functional studies.</title>
        <authorList>
            <person name="Wylensek D."/>
            <person name="Hitch T.C.A."/>
            <person name="Clavel T."/>
        </authorList>
    </citation>
    <scope>NUCLEOTIDE SEQUENCE [LARGE SCALE GENOMIC DNA]</scope>
    <source>
        <strain evidence="2 3">Oil+RF-744-GAM-WT-6</strain>
    </source>
</reference>
<dbReference type="Pfam" id="PF14206">
    <property type="entry name" value="Cys_rich_CPCC"/>
    <property type="match status" value="1"/>
</dbReference>
<evidence type="ECO:0000259" key="1">
    <source>
        <dbReference type="Pfam" id="PF14206"/>
    </source>
</evidence>
<sequence>MIGTNKCPVCGETYLYEYEICPVCGWENDPIQMDKPDLEGGANRMSLNQAISAYKKGEKIE</sequence>
<proteinExistence type="predicted"/>
<name>A0A7X2NSC6_9FIRM</name>